<dbReference type="PaxDb" id="55529-EKX32643"/>
<dbReference type="EnsemblProtists" id="EKX32643">
    <property type="protein sequence ID" value="EKX32643"/>
    <property type="gene ID" value="GUITHDRAFT_148469"/>
</dbReference>
<reference evidence="4" key="2">
    <citation type="submission" date="2012-11" db="EMBL/GenBank/DDBJ databases">
        <authorList>
            <person name="Kuo A."/>
            <person name="Curtis B.A."/>
            <person name="Tanifuji G."/>
            <person name="Burki F."/>
            <person name="Gruber A."/>
            <person name="Irimia M."/>
            <person name="Maruyama S."/>
            <person name="Arias M.C."/>
            <person name="Ball S.G."/>
            <person name="Gile G.H."/>
            <person name="Hirakawa Y."/>
            <person name="Hopkins J.F."/>
            <person name="Rensing S.A."/>
            <person name="Schmutz J."/>
            <person name="Symeonidi A."/>
            <person name="Elias M."/>
            <person name="Eveleigh R.J."/>
            <person name="Herman E.K."/>
            <person name="Klute M.J."/>
            <person name="Nakayama T."/>
            <person name="Obornik M."/>
            <person name="Reyes-Prieto A."/>
            <person name="Armbrust E.V."/>
            <person name="Aves S.J."/>
            <person name="Beiko R.G."/>
            <person name="Coutinho P."/>
            <person name="Dacks J.B."/>
            <person name="Durnford D.G."/>
            <person name="Fast N.M."/>
            <person name="Green B.R."/>
            <person name="Grisdale C."/>
            <person name="Hempe F."/>
            <person name="Henrissat B."/>
            <person name="Hoppner M.P."/>
            <person name="Ishida K.-I."/>
            <person name="Kim E."/>
            <person name="Koreny L."/>
            <person name="Kroth P.G."/>
            <person name="Liu Y."/>
            <person name="Malik S.-B."/>
            <person name="Maier U.G."/>
            <person name="McRose D."/>
            <person name="Mock T."/>
            <person name="Neilson J.A."/>
            <person name="Onodera N.T."/>
            <person name="Poole A.M."/>
            <person name="Pritham E.J."/>
            <person name="Richards T.A."/>
            <person name="Rocap G."/>
            <person name="Roy S.W."/>
            <person name="Sarai C."/>
            <person name="Schaack S."/>
            <person name="Shirato S."/>
            <person name="Slamovits C.H."/>
            <person name="Spencer D.F."/>
            <person name="Suzuki S."/>
            <person name="Worden A.Z."/>
            <person name="Zauner S."/>
            <person name="Barry K."/>
            <person name="Bell C."/>
            <person name="Bharti A.K."/>
            <person name="Crow J.A."/>
            <person name="Grimwood J."/>
            <person name="Kramer R."/>
            <person name="Lindquist E."/>
            <person name="Lucas S."/>
            <person name="Salamov A."/>
            <person name="McFadden G.I."/>
            <person name="Lane C.E."/>
            <person name="Keeling P.J."/>
            <person name="Gray M.W."/>
            <person name="Grigoriev I.V."/>
            <person name="Archibald J.M."/>
        </authorList>
    </citation>
    <scope>NUCLEOTIDE SEQUENCE</scope>
    <source>
        <strain evidence="4">CCMP2712</strain>
    </source>
</reference>
<reference evidence="2 4" key="1">
    <citation type="journal article" date="2012" name="Nature">
        <title>Algal genomes reveal evolutionary mosaicism and the fate of nucleomorphs.</title>
        <authorList>
            <consortium name="DOE Joint Genome Institute"/>
            <person name="Curtis B.A."/>
            <person name="Tanifuji G."/>
            <person name="Burki F."/>
            <person name="Gruber A."/>
            <person name="Irimia M."/>
            <person name="Maruyama S."/>
            <person name="Arias M.C."/>
            <person name="Ball S.G."/>
            <person name="Gile G.H."/>
            <person name="Hirakawa Y."/>
            <person name="Hopkins J.F."/>
            <person name="Kuo A."/>
            <person name="Rensing S.A."/>
            <person name="Schmutz J."/>
            <person name="Symeonidi A."/>
            <person name="Elias M."/>
            <person name="Eveleigh R.J."/>
            <person name="Herman E.K."/>
            <person name="Klute M.J."/>
            <person name="Nakayama T."/>
            <person name="Obornik M."/>
            <person name="Reyes-Prieto A."/>
            <person name="Armbrust E.V."/>
            <person name="Aves S.J."/>
            <person name="Beiko R.G."/>
            <person name="Coutinho P."/>
            <person name="Dacks J.B."/>
            <person name="Durnford D.G."/>
            <person name="Fast N.M."/>
            <person name="Green B.R."/>
            <person name="Grisdale C.J."/>
            <person name="Hempel F."/>
            <person name="Henrissat B."/>
            <person name="Hoppner M.P."/>
            <person name="Ishida K."/>
            <person name="Kim E."/>
            <person name="Koreny L."/>
            <person name="Kroth P.G."/>
            <person name="Liu Y."/>
            <person name="Malik S.B."/>
            <person name="Maier U.G."/>
            <person name="McRose D."/>
            <person name="Mock T."/>
            <person name="Neilson J.A."/>
            <person name="Onodera N.T."/>
            <person name="Poole A.M."/>
            <person name="Pritham E.J."/>
            <person name="Richards T.A."/>
            <person name="Rocap G."/>
            <person name="Roy S.W."/>
            <person name="Sarai C."/>
            <person name="Schaack S."/>
            <person name="Shirato S."/>
            <person name="Slamovits C.H."/>
            <person name="Spencer D.F."/>
            <person name="Suzuki S."/>
            <person name="Worden A.Z."/>
            <person name="Zauner S."/>
            <person name="Barry K."/>
            <person name="Bell C."/>
            <person name="Bharti A.K."/>
            <person name="Crow J.A."/>
            <person name="Grimwood J."/>
            <person name="Kramer R."/>
            <person name="Lindquist E."/>
            <person name="Lucas S."/>
            <person name="Salamov A."/>
            <person name="McFadden G.I."/>
            <person name="Lane C.E."/>
            <person name="Keeling P.J."/>
            <person name="Gray M.W."/>
            <person name="Grigoriev I.V."/>
            <person name="Archibald J.M."/>
        </authorList>
    </citation>
    <scope>NUCLEOTIDE SEQUENCE</scope>
    <source>
        <strain evidence="2 4">CCMP2712</strain>
    </source>
</reference>
<dbReference type="KEGG" id="gtt:GUITHDRAFT_148469"/>
<feature type="region of interest" description="Disordered" evidence="1">
    <location>
        <begin position="21"/>
        <end position="103"/>
    </location>
</feature>
<organism evidence="2">
    <name type="scientific">Guillardia theta (strain CCMP2712)</name>
    <name type="common">Cryptophyte</name>
    <dbReference type="NCBI Taxonomy" id="905079"/>
    <lineage>
        <taxon>Eukaryota</taxon>
        <taxon>Cryptophyceae</taxon>
        <taxon>Pyrenomonadales</taxon>
        <taxon>Geminigeraceae</taxon>
        <taxon>Guillardia</taxon>
    </lineage>
</organism>
<proteinExistence type="predicted"/>
<dbReference type="Proteomes" id="UP000011087">
    <property type="component" value="Unassembled WGS sequence"/>
</dbReference>
<dbReference type="AlphaFoldDB" id="L1I8T3"/>
<reference evidence="3" key="3">
    <citation type="submission" date="2016-03" db="UniProtKB">
        <authorList>
            <consortium name="EnsemblProtists"/>
        </authorList>
    </citation>
    <scope>IDENTIFICATION</scope>
</reference>
<dbReference type="GeneID" id="17289378"/>
<accession>L1I8T3</accession>
<dbReference type="RefSeq" id="XP_005819623.1">
    <property type="nucleotide sequence ID" value="XM_005819566.1"/>
</dbReference>
<evidence type="ECO:0000313" key="4">
    <source>
        <dbReference type="Proteomes" id="UP000011087"/>
    </source>
</evidence>
<dbReference type="HOGENOM" id="CLU_1535385_0_0_1"/>
<dbReference type="EMBL" id="JH993178">
    <property type="protein sequence ID" value="EKX32643.1"/>
    <property type="molecule type" value="Genomic_DNA"/>
</dbReference>
<sequence length="175" mass="19418">MQNFPNASRDLAQFLLLASSMRPESKDDSSSNQAPLLALPRNRLAESEPSKQARSSTARAMITNSKPDDQSSNTQIESDELSMSSSDEALESIESSLNWPWPPQSRFEKLEEVDLQLESDMKKSRKRKGLECTGSSCHAPLKRQASSLGLDDSELSLGPGDPYVVRSSKSKRRHH</sequence>
<protein>
    <submittedName>
        <fullName evidence="2 3">Uncharacterized protein</fullName>
    </submittedName>
</protein>
<keyword evidence="4" id="KW-1185">Reference proteome</keyword>
<evidence type="ECO:0000256" key="1">
    <source>
        <dbReference type="SAM" id="MobiDB-lite"/>
    </source>
</evidence>
<evidence type="ECO:0000313" key="3">
    <source>
        <dbReference type="EnsemblProtists" id="EKX32643"/>
    </source>
</evidence>
<evidence type="ECO:0000313" key="2">
    <source>
        <dbReference type="EMBL" id="EKX32643.1"/>
    </source>
</evidence>
<gene>
    <name evidence="2" type="ORF">GUITHDRAFT_148469</name>
</gene>
<feature type="region of interest" description="Disordered" evidence="1">
    <location>
        <begin position="121"/>
        <end position="175"/>
    </location>
</feature>
<feature type="compositionally biased region" description="Low complexity" evidence="1">
    <location>
        <begin position="146"/>
        <end position="161"/>
    </location>
</feature>
<feature type="compositionally biased region" description="Polar residues" evidence="1">
    <location>
        <begin position="52"/>
        <end position="76"/>
    </location>
</feature>
<name>L1I8T3_GUITC</name>